<comment type="caution">
    <text evidence="1">The sequence shown here is derived from an EMBL/GenBank/DDBJ whole genome shotgun (WGS) entry which is preliminary data.</text>
</comment>
<dbReference type="AlphaFoldDB" id="A0A8S0YV74"/>
<sequence length="94" mass="10762">MCLKLFQQQYKGSTRFLVTATATRDCDCVARPWSPVTGRPLAFLLQCDMYENFAVTRKTAIQQLLGDEDDDDSLINILVILDEEPSALRCWKFL</sequence>
<organism evidence="1 2">
    <name type="scientific">Arctia plantaginis</name>
    <name type="common">Wood tiger moth</name>
    <name type="synonym">Phalaena plantaginis</name>
    <dbReference type="NCBI Taxonomy" id="874455"/>
    <lineage>
        <taxon>Eukaryota</taxon>
        <taxon>Metazoa</taxon>
        <taxon>Ecdysozoa</taxon>
        <taxon>Arthropoda</taxon>
        <taxon>Hexapoda</taxon>
        <taxon>Insecta</taxon>
        <taxon>Pterygota</taxon>
        <taxon>Neoptera</taxon>
        <taxon>Endopterygota</taxon>
        <taxon>Lepidoptera</taxon>
        <taxon>Glossata</taxon>
        <taxon>Ditrysia</taxon>
        <taxon>Noctuoidea</taxon>
        <taxon>Erebidae</taxon>
        <taxon>Arctiinae</taxon>
        <taxon>Arctia</taxon>
    </lineage>
</organism>
<evidence type="ECO:0000313" key="2">
    <source>
        <dbReference type="Proteomes" id="UP000494106"/>
    </source>
</evidence>
<proteinExistence type="predicted"/>
<gene>
    <name evidence="1" type="ORF">APLA_LOCUS1748</name>
</gene>
<protein>
    <submittedName>
        <fullName evidence="1">Uncharacterized protein</fullName>
    </submittedName>
</protein>
<dbReference type="Proteomes" id="UP000494106">
    <property type="component" value="Unassembled WGS sequence"/>
</dbReference>
<keyword evidence="2" id="KW-1185">Reference proteome</keyword>
<accession>A0A8S0YV74</accession>
<dbReference type="EMBL" id="CADEBC010000135">
    <property type="protein sequence ID" value="CAB3223644.1"/>
    <property type="molecule type" value="Genomic_DNA"/>
</dbReference>
<reference evidence="1 2" key="1">
    <citation type="submission" date="2020-04" db="EMBL/GenBank/DDBJ databases">
        <authorList>
            <person name="Wallbank WR R."/>
            <person name="Pardo Diaz C."/>
            <person name="Kozak K."/>
            <person name="Martin S."/>
            <person name="Jiggins C."/>
            <person name="Moest M."/>
            <person name="Warren A I."/>
            <person name="Byers J.R.P. K."/>
            <person name="Montejo-Kovacevich G."/>
            <person name="Yen C E."/>
        </authorList>
    </citation>
    <scope>NUCLEOTIDE SEQUENCE [LARGE SCALE GENOMIC DNA]</scope>
</reference>
<evidence type="ECO:0000313" key="1">
    <source>
        <dbReference type="EMBL" id="CAB3223644.1"/>
    </source>
</evidence>
<name>A0A8S0YV74_ARCPL</name>